<dbReference type="AlphaFoldDB" id="A0A9P8P0W6"/>
<dbReference type="Proteomes" id="UP000788993">
    <property type="component" value="Unassembled WGS sequence"/>
</dbReference>
<organism evidence="1 2">
    <name type="scientific">Ogataea polymorpha</name>
    <dbReference type="NCBI Taxonomy" id="460523"/>
    <lineage>
        <taxon>Eukaryota</taxon>
        <taxon>Fungi</taxon>
        <taxon>Dikarya</taxon>
        <taxon>Ascomycota</taxon>
        <taxon>Saccharomycotina</taxon>
        <taxon>Pichiomycetes</taxon>
        <taxon>Pichiales</taxon>
        <taxon>Pichiaceae</taxon>
        <taxon>Ogataea</taxon>
    </lineage>
</organism>
<accession>A0A9P8P0W6</accession>
<protein>
    <submittedName>
        <fullName evidence="1">Uncharacterized protein</fullName>
    </submittedName>
</protein>
<comment type="caution">
    <text evidence="1">The sequence shown here is derived from an EMBL/GenBank/DDBJ whole genome shotgun (WGS) entry which is preliminary data.</text>
</comment>
<keyword evidence="2" id="KW-1185">Reference proteome</keyword>
<name>A0A9P8P0W6_9ASCO</name>
<proteinExistence type="predicted"/>
<reference evidence="1" key="2">
    <citation type="submission" date="2021-01" db="EMBL/GenBank/DDBJ databases">
        <authorList>
            <person name="Schikora-Tamarit M.A."/>
        </authorList>
    </citation>
    <scope>NUCLEOTIDE SEQUENCE</scope>
    <source>
        <strain evidence="1">NCAIM Y.01608</strain>
    </source>
</reference>
<evidence type="ECO:0000313" key="1">
    <source>
        <dbReference type="EMBL" id="KAH3663167.1"/>
    </source>
</evidence>
<reference evidence="1" key="1">
    <citation type="journal article" date="2021" name="Open Biol.">
        <title>Shared evolutionary footprints suggest mitochondrial oxidative damage underlies multiple complex I losses in fungi.</title>
        <authorList>
            <person name="Schikora-Tamarit M.A."/>
            <person name="Marcet-Houben M."/>
            <person name="Nosek J."/>
            <person name="Gabaldon T."/>
        </authorList>
    </citation>
    <scope>NUCLEOTIDE SEQUENCE</scope>
    <source>
        <strain evidence="1">NCAIM Y.01608</strain>
    </source>
</reference>
<sequence length="90" mass="9951">MSQNLTQEHSGNTLFKHVEALIAGKFVNLSVILRIWQNLELVIEGTPFSINDHVSDTLSLQLLSHLGRKLLDILELLVVSTVGSRSEDAS</sequence>
<gene>
    <name evidence="1" type="ORF">OGATHE_004743</name>
</gene>
<evidence type="ECO:0000313" key="2">
    <source>
        <dbReference type="Proteomes" id="UP000788993"/>
    </source>
</evidence>
<dbReference type="EMBL" id="JAEUBD010001266">
    <property type="protein sequence ID" value="KAH3663167.1"/>
    <property type="molecule type" value="Genomic_DNA"/>
</dbReference>